<keyword evidence="2" id="KW-0812">Transmembrane</keyword>
<sequence>MGADAADATDDDDGQPGDKMYKRIGESRSKIWLLLDADRRLVAGIGLALVFVAFLVAGVADPAPLRQAMATNDPIETLFEEYVAAVITGVTLVLTLNQLILSQELGAVGDQRERMEGAMEFREDVEDAIDAPISPPEPAAFLRAIIDVTQTRAEELREAVADCEDDQLERRTEEYVDSLVDNAEAVGERLEGEQFGSFAVLFAALDFNYSWKIYEARRLRNEYADSLTDETEAAFDAIGEALEFFGPAREHFKTLYFQWELADLSRLMLYSAVPAVLVTSLMVIYVDNPGTITGDLLGVDNLVWTVSAAAVVALLPFMLLLSYILRIVTVAKRTLSIGPFILRETDRTEDINWDE</sequence>
<feature type="transmembrane region" description="Helical" evidence="2">
    <location>
        <begin position="41"/>
        <end position="60"/>
    </location>
</feature>
<evidence type="ECO:0000256" key="1">
    <source>
        <dbReference type="SAM" id="MobiDB-lite"/>
    </source>
</evidence>
<dbReference type="InterPro" id="IPR058278">
    <property type="entry name" value="DUF7972"/>
</dbReference>
<evidence type="ECO:0000313" key="4">
    <source>
        <dbReference type="Proteomes" id="UP001596328"/>
    </source>
</evidence>
<keyword evidence="2" id="KW-0472">Membrane</keyword>
<reference evidence="3 4" key="1">
    <citation type="journal article" date="2019" name="Int. J. Syst. Evol. Microbiol.">
        <title>The Global Catalogue of Microorganisms (GCM) 10K type strain sequencing project: providing services to taxonomists for standard genome sequencing and annotation.</title>
        <authorList>
            <consortium name="The Broad Institute Genomics Platform"/>
            <consortium name="The Broad Institute Genome Sequencing Center for Infectious Disease"/>
            <person name="Wu L."/>
            <person name="Ma J."/>
        </authorList>
    </citation>
    <scope>NUCLEOTIDE SEQUENCE [LARGE SCALE GENOMIC DNA]</scope>
    <source>
        <strain evidence="3 4">NBRC 111368</strain>
    </source>
</reference>
<comment type="caution">
    <text evidence="3">The sequence shown here is derived from an EMBL/GenBank/DDBJ whole genome shotgun (WGS) entry which is preliminary data.</text>
</comment>
<keyword evidence="4" id="KW-1185">Reference proteome</keyword>
<proteinExistence type="predicted"/>
<gene>
    <name evidence="3" type="ORF">ACFQE1_09795</name>
</gene>
<organism evidence="3 4">
    <name type="scientific">Halobium palmae</name>
    <dbReference type="NCBI Taxonomy" id="1776492"/>
    <lineage>
        <taxon>Archaea</taxon>
        <taxon>Methanobacteriati</taxon>
        <taxon>Methanobacteriota</taxon>
        <taxon>Stenosarchaea group</taxon>
        <taxon>Halobacteria</taxon>
        <taxon>Halobacteriales</taxon>
        <taxon>Haloferacaceae</taxon>
        <taxon>Halobium</taxon>
    </lineage>
</organism>
<evidence type="ECO:0000256" key="2">
    <source>
        <dbReference type="SAM" id="Phobius"/>
    </source>
</evidence>
<dbReference type="AlphaFoldDB" id="A0ABD5RZ23"/>
<dbReference type="Proteomes" id="UP001596328">
    <property type="component" value="Unassembled WGS sequence"/>
</dbReference>
<protein>
    <submittedName>
        <fullName evidence="3">Uncharacterized protein</fullName>
    </submittedName>
</protein>
<feature type="transmembrane region" description="Helical" evidence="2">
    <location>
        <begin position="267"/>
        <end position="286"/>
    </location>
</feature>
<accession>A0ABD5RZ23</accession>
<dbReference type="EMBL" id="JBHSWU010000242">
    <property type="protein sequence ID" value="MFC6724664.1"/>
    <property type="molecule type" value="Genomic_DNA"/>
</dbReference>
<evidence type="ECO:0000313" key="3">
    <source>
        <dbReference type="EMBL" id="MFC6724664.1"/>
    </source>
</evidence>
<feature type="transmembrane region" description="Helical" evidence="2">
    <location>
        <begin position="306"/>
        <end position="325"/>
    </location>
</feature>
<name>A0ABD5RZ23_9EURY</name>
<dbReference type="Pfam" id="PF25927">
    <property type="entry name" value="DUF7972"/>
    <property type="match status" value="1"/>
</dbReference>
<feature type="region of interest" description="Disordered" evidence="1">
    <location>
        <begin position="1"/>
        <end position="20"/>
    </location>
</feature>
<keyword evidence="2" id="KW-1133">Transmembrane helix</keyword>